<dbReference type="RefSeq" id="WP_010894145.1">
    <property type="nucleotide sequence ID" value="NC_002488.3"/>
</dbReference>
<accession>Q9PCV5</accession>
<evidence type="ECO:0000313" key="2">
    <source>
        <dbReference type="Proteomes" id="UP000000812"/>
    </source>
</evidence>
<dbReference type="HOGENOM" id="CLU_138531_0_1_6"/>
<name>Q9PCV5_XYLFA</name>
<sequence length="124" mass="13796">MSITTERTSLTDLEHLFEVADGGVLAQKFAKALSDVALAISYTRKQGEVVLILKIKPIGESSQVMIDHTLKYVEPKERGKVIEEDTTSTPMYVGARGKLTLIPDTQQQLFSERKPMMTHSTNIC</sequence>
<dbReference type="PIR" id="F82655">
    <property type="entry name" value="F82655"/>
</dbReference>
<gene>
    <name evidence="1" type="ordered locus">XF_1650</name>
</gene>
<organism evidence="1 2">
    <name type="scientific">Xylella fastidiosa (strain 9a5c)</name>
    <dbReference type="NCBI Taxonomy" id="160492"/>
    <lineage>
        <taxon>Bacteria</taxon>
        <taxon>Pseudomonadati</taxon>
        <taxon>Pseudomonadota</taxon>
        <taxon>Gammaproteobacteria</taxon>
        <taxon>Lysobacterales</taxon>
        <taxon>Lysobacteraceae</taxon>
        <taxon>Xylella</taxon>
    </lineage>
</organism>
<evidence type="ECO:0000313" key="1">
    <source>
        <dbReference type="EMBL" id="AAF84459.1"/>
    </source>
</evidence>
<dbReference type="Proteomes" id="UP000000812">
    <property type="component" value="Chromosome"/>
</dbReference>
<dbReference type="EMBL" id="AE003849">
    <property type="protein sequence ID" value="AAF84459.1"/>
    <property type="molecule type" value="Genomic_DNA"/>
</dbReference>
<dbReference type="STRING" id="160492.XF_1650"/>
<dbReference type="PATRIC" id="fig|160492.11.peg.1745"/>
<proteinExistence type="predicted"/>
<dbReference type="eggNOG" id="ENOG5030WBS">
    <property type="taxonomic scope" value="Bacteria"/>
</dbReference>
<reference evidence="1 2" key="1">
    <citation type="journal article" date="2000" name="Nature">
        <title>The genome sequence of the plant pathogen Xylella fastidiosa.</title>
        <authorList>
            <person name="Simpson A.J."/>
            <person name="Reinach F.C."/>
            <person name="Arruda P."/>
            <person name="Abreu F.A."/>
            <person name="Acencio M."/>
            <person name="Alvarenga R."/>
            <person name="Alves L.M."/>
            <person name="Araya J.E."/>
            <person name="Baia G.S."/>
            <person name="Baptista C.S."/>
            <person name="Barros M.H."/>
            <person name="Bonaccorsi E.D."/>
            <person name="Bordin S."/>
            <person name="Bove J.M."/>
            <person name="Briones M.R."/>
            <person name="Bueno M.R."/>
            <person name="Camargo A.A."/>
            <person name="Camargo L.E."/>
            <person name="Carraro D.M."/>
            <person name="Carrer H."/>
            <person name="Colauto N.B."/>
            <person name="Colombo C."/>
            <person name="Costa F.F."/>
            <person name="Costa M.C."/>
            <person name="Costa-Neto C.M."/>
            <person name="Coutinho L.L."/>
            <person name="Cristofani M."/>
            <person name="Dias-Neto E."/>
            <person name="Docena C."/>
            <person name="El-Dorry H."/>
            <person name="Facincani A.P."/>
            <person name="Ferreira A.J."/>
            <person name="Ferreira V.C."/>
            <person name="Ferro J.A."/>
            <person name="Fraga J.S."/>
            <person name="Franca S.C."/>
            <person name="Franco M.C."/>
            <person name="Frohme M."/>
            <person name="Furlan L.R."/>
            <person name="Garnier M."/>
            <person name="Goldman G.H."/>
            <person name="Goldman M.H."/>
            <person name="Gomes S.L."/>
            <person name="Gruber A."/>
            <person name="Ho P.L."/>
            <person name="Hoheisel J.D."/>
            <person name="Junqueira M.L."/>
            <person name="Kemper E.L."/>
            <person name="Kitajima J.P."/>
            <person name="Krieger J.E."/>
            <person name="Kuramae E.E."/>
            <person name="Laigret F."/>
            <person name="Lambais M.R."/>
            <person name="Leite L.C."/>
            <person name="Lemos E.G."/>
            <person name="Lemos M.V."/>
            <person name="Lopes S.A."/>
            <person name="Lopes C.R."/>
            <person name="Machado J.A."/>
            <person name="Machado M.A."/>
            <person name="Madeira A.M."/>
            <person name="Madeira H.M."/>
            <person name="Marino C.L."/>
            <person name="Marques M.V."/>
            <person name="Martins E.A."/>
            <person name="Martins E.M."/>
            <person name="Matsukuma A.Y."/>
            <person name="Menck C.F."/>
            <person name="Miracca E.C."/>
            <person name="Miyaki C.Y."/>
            <person name="Monteriro-Vitorello C.B."/>
            <person name="Moon D.H."/>
            <person name="Nagai M.A."/>
            <person name="Nascimento A.L."/>
            <person name="Netto L.E."/>
            <person name="Nhani A.Jr."/>
            <person name="Nobrega F.G."/>
            <person name="Nunes L.R."/>
            <person name="Oliveira M.A."/>
            <person name="de Oliveira M.C."/>
            <person name="de Oliveira R.C."/>
            <person name="Palmieri D.A."/>
            <person name="Paris A."/>
            <person name="Peixoto B.R."/>
            <person name="Pereira G.A."/>
            <person name="Pereira H.A.Jr."/>
            <person name="Pesquero J.B."/>
            <person name="Quaggio R.B."/>
            <person name="Roberto P.G."/>
            <person name="Rodrigues V."/>
            <person name="de M Rosa A.J."/>
            <person name="de Rosa V.E.Jr."/>
            <person name="de Sa R.G."/>
            <person name="Santelli R.V."/>
            <person name="Sawasaki H.E."/>
            <person name="da Silva A.C."/>
            <person name="da Silva A.M."/>
            <person name="da Silva F.R."/>
            <person name="da Silva W.A.Jr."/>
            <person name="da Silveira J.F."/>
            <person name="Silvestri M.L."/>
            <person name="Siqueira W.J."/>
            <person name="de Souza A.A."/>
            <person name="de Souza A.P."/>
            <person name="Terenzi M.F."/>
            <person name="Truffi D."/>
            <person name="Tsai S.M."/>
            <person name="Tsuhako M.H."/>
            <person name="Vallada H."/>
            <person name="Van Sluys M.A."/>
            <person name="Verjovski-Almeida S."/>
            <person name="Vettore A.L."/>
            <person name="Zago M.A."/>
            <person name="Zatz M."/>
            <person name="Meidanis J."/>
            <person name="Setubal J.C."/>
        </authorList>
    </citation>
    <scope>NUCLEOTIDE SEQUENCE [LARGE SCALE GENOMIC DNA]</scope>
    <source>
        <strain evidence="1 2">9a5c</strain>
    </source>
</reference>
<protein>
    <submittedName>
        <fullName evidence="1">Uncharacterized protein</fullName>
    </submittedName>
</protein>
<dbReference type="AlphaFoldDB" id="Q9PCV5"/>
<dbReference type="KEGG" id="xfa:XF_1650"/>